<organism evidence="2">
    <name type="scientific">Actinoplanes campanulatus</name>
    <dbReference type="NCBI Taxonomy" id="113559"/>
    <lineage>
        <taxon>Bacteria</taxon>
        <taxon>Bacillati</taxon>
        <taxon>Actinomycetota</taxon>
        <taxon>Actinomycetes</taxon>
        <taxon>Micromonosporales</taxon>
        <taxon>Micromonosporaceae</taxon>
        <taxon>Actinoplanes</taxon>
    </lineage>
</organism>
<gene>
    <name evidence="2" type="ORF">Aca07nite_83910</name>
</gene>
<dbReference type="RefSeq" id="WP_204301092.1">
    <property type="nucleotide sequence ID" value="NZ_BAAAGQ010000055.1"/>
</dbReference>
<evidence type="ECO:0000256" key="1">
    <source>
        <dbReference type="SAM" id="MobiDB-lite"/>
    </source>
</evidence>
<dbReference type="EMBL" id="BOMF01000171">
    <property type="protein sequence ID" value="GID51116.1"/>
    <property type="molecule type" value="Genomic_DNA"/>
</dbReference>
<evidence type="ECO:0008006" key="3">
    <source>
        <dbReference type="Google" id="ProtNLM"/>
    </source>
</evidence>
<comment type="caution">
    <text evidence="2">The sequence shown here is derived from an EMBL/GenBank/DDBJ whole genome shotgun (WGS) entry which is preliminary data.</text>
</comment>
<feature type="region of interest" description="Disordered" evidence="1">
    <location>
        <begin position="1"/>
        <end position="21"/>
    </location>
</feature>
<proteinExistence type="predicted"/>
<evidence type="ECO:0000313" key="2">
    <source>
        <dbReference type="EMBL" id="GID51116.1"/>
    </source>
</evidence>
<sequence>MSRQELADAANQRLPADDPDGLLTANDIGKIERGVVSFPRWRRRAALRDVLGADSDAAIGLFNRRGRPSDARVPGGGTGHLPHPIAAFDQPPFTAALTLDDLDHLAAAMENARRYTDAAVLDLMQAALAVATKEDGRNGARAALPGTLGILAMVRLSLNQVPDSVRSPLLRVGARTAEFAGWLYRDAGVPALADHWRDRATEWSLVARDVAMPGYVLIKKSQAAWDDRDPRRMLDLTEAVQEGPWVLPSRVRAEAVQQEARAIAMLSGSTTPIDDKLALAAELLAFGPESCGTEDPALAAHYDPVLFEVQMAICFTEAGRLDEALHLYDSSLSRQVFSLRDYAYFLTLKAQTLAALHLPDRAAEAGATALRIAVETRSARTLREVTRLQAGLGRWPDHPAVRRLGRLLRAAG</sequence>
<accession>A0ABQ3WY84</accession>
<protein>
    <recommendedName>
        <fullName evidence="3">Helix-turn-helix domain-containing protein</fullName>
    </recommendedName>
</protein>
<reference evidence="2" key="1">
    <citation type="submission" date="2021-01" db="EMBL/GenBank/DDBJ databases">
        <title>Whole genome shotgun sequence of Actinoplanes capillaceus NBRC 16408.</title>
        <authorList>
            <person name="Komaki H."/>
            <person name="Tamura T."/>
        </authorList>
    </citation>
    <scope>NUCLEOTIDE SEQUENCE [LARGE SCALE GENOMIC DNA]</scope>
    <source>
        <strain evidence="2">NBRC 16408</strain>
    </source>
</reference>
<name>A0ABQ3WY84_9ACTN</name>